<protein>
    <submittedName>
        <fullName evidence="1">tRNA adenosine deaminase-associated protein</fullName>
    </submittedName>
</protein>
<proteinExistence type="predicted"/>
<reference evidence="1 2" key="1">
    <citation type="submission" date="2022-04" db="EMBL/GenBank/DDBJ databases">
        <title>Genome diversity in the genus Frankia.</title>
        <authorList>
            <person name="Carlos-Shanley C."/>
            <person name="Hahn D."/>
        </authorList>
    </citation>
    <scope>NUCLEOTIDE SEQUENCE [LARGE SCALE GENOMIC DNA]</scope>
    <source>
        <strain evidence="1 2">Ag45/Mut15</strain>
    </source>
</reference>
<gene>
    <name evidence="1" type="ORF">MXD59_07275</name>
</gene>
<dbReference type="EMBL" id="JALKFT010000005">
    <property type="protein sequence ID" value="MCK9875571.1"/>
    <property type="molecule type" value="Genomic_DNA"/>
</dbReference>
<keyword evidence="2" id="KW-1185">Reference proteome</keyword>
<dbReference type="RefSeq" id="WP_248823998.1">
    <property type="nucleotide sequence ID" value="NZ_JALKFT010000005.1"/>
</dbReference>
<dbReference type="NCBIfam" id="TIGR03941">
    <property type="entry name" value="tRNA_deam_assoc"/>
    <property type="match status" value="1"/>
</dbReference>
<accession>A0ABT0JVS5</accession>
<name>A0ABT0JVS5_9ACTN</name>
<evidence type="ECO:0000313" key="1">
    <source>
        <dbReference type="EMBL" id="MCK9875571.1"/>
    </source>
</evidence>
<evidence type="ECO:0000313" key="2">
    <source>
        <dbReference type="Proteomes" id="UP001201873"/>
    </source>
</evidence>
<organism evidence="1 2">
    <name type="scientific">Frankia umida</name>
    <dbReference type="NCBI Taxonomy" id="573489"/>
    <lineage>
        <taxon>Bacteria</taxon>
        <taxon>Bacillati</taxon>
        <taxon>Actinomycetota</taxon>
        <taxon>Actinomycetes</taxon>
        <taxon>Frankiales</taxon>
        <taxon>Frankiaceae</taxon>
        <taxon>Frankia</taxon>
    </lineage>
</organism>
<dbReference type="Proteomes" id="UP001201873">
    <property type="component" value="Unassembled WGS sequence"/>
</dbReference>
<dbReference type="InterPro" id="IPR023869">
    <property type="entry name" value="tRNA_Adeno_NH3ase_assoc_put"/>
</dbReference>
<comment type="caution">
    <text evidence="1">The sequence shown here is derived from an EMBL/GenBank/DDBJ whole genome shotgun (WGS) entry which is preliminary data.</text>
</comment>
<sequence>MTTKAIAIAREHGHWSVHELDPADLDDLDALTDAMRDLGDASVVAFLEEDDEYLAIVRLGDKQLDPSVFLSDRRALVSSDLAGRLFSDALPSMAGLSTEDDEDDDDSAVLLQASPVGDLDLLADLGTSEEDLLELIGEEGMLPADLISALSERAGAGEIFDDARG</sequence>